<dbReference type="PANTHER" id="PTHR43818">
    <property type="entry name" value="BCDNA.GH03377"/>
    <property type="match status" value="1"/>
</dbReference>
<dbReference type="InterPro" id="IPR043906">
    <property type="entry name" value="Gfo/Idh/MocA_OxRdtase_bact_C"/>
</dbReference>
<dbReference type="Pfam" id="PF19051">
    <property type="entry name" value="GFO_IDH_MocA_C2"/>
    <property type="match status" value="1"/>
</dbReference>
<feature type="non-terminal residue" evidence="2">
    <location>
        <position position="258"/>
    </location>
</feature>
<dbReference type="AlphaFoldDB" id="X1NE21"/>
<dbReference type="Gene3D" id="3.30.360.10">
    <property type="entry name" value="Dihydrodipicolinate Reductase, domain 2"/>
    <property type="match status" value="1"/>
</dbReference>
<organism evidence="2">
    <name type="scientific">marine sediment metagenome</name>
    <dbReference type="NCBI Taxonomy" id="412755"/>
    <lineage>
        <taxon>unclassified sequences</taxon>
        <taxon>metagenomes</taxon>
        <taxon>ecological metagenomes</taxon>
    </lineage>
</organism>
<evidence type="ECO:0000259" key="1">
    <source>
        <dbReference type="Pfam" id="PF19051"/>
    </source>
</evidence>
<dbReference type="InterPro" id="IPR050463">
    <property type="entry name" value="Gfo/Idh/MocA_oxidrdct_glycsds"/>
</dbReference>
<dbReference type="SUPFAM" id="SSF55347">
    <property type="entry name" value="Glyceraldehyde-3-phosphate dehydrogenase-like, C-terminal domain"/>
    <property type="match status" value="1"/>
</dbReference>
<reference evidence="2" key="1">
    <citation type="journal article" date="2014" name="Front. Microbiol.">
        <title>High frequency of phylogenetically diverse reductive dehalogenase-homologous genes in deep subseafloor sedimentary metagenomes.</title>
        <authorList>
            <person name="Kawai M."/>
            <person name="Futagami T."/>
            <person name="Toyoda A."/>
            <person name="Takaki Y."/>
            <person name="Nishi S."/>
            <person name="Hori S."/>
            <person name="Arai W."/>
            <person name="Tsubouchi T."/>
            <person name="Morono Y."/>
            <person name="Uchiyama I."/>
            <person name="Ito T."/>
            <person name="Fujiyama A."/>
            <person name="Inagaki F."/>
            <person name="Takami H."/>
        </authorList>
    </citation>
    <scope>NUCLEOTIDE SEQUENCE</scope>
    <source>
        <strain evidence="2">Expedition CK06-06</strain>
    </source>
</reference>
<feature type="non-terminal residue" evidence="2">
    <location>
        <position position="1"/>
    </location>
</feature>
<dbReference type="PANTHER" id="PTHR43818:SF10">
    <property type="entry name" value="NADH-DEPENDENT DEHYDROGENASE-RELATED"/>
    <property type="match status" value="1"/>
</dbReference>
<name>X1NE21_9ZZZZ</name>
<gene>
    <name evidence="2" type="ORF">S06H3_46558</name>
</gene>
<protein>
    <recommendedName>
        <fullName evidence="1">Gfo/Idh/MocA-like oxidoreductase bacterial type C-terminal domain-containing protein</fullName>
    </recommendedName>
</protein>
<proteinExistence type="predicted"/>
<feature type="domain" description="Gfo/Idh/MocA-like oxidoreductase bacterial type C-terminal" evidence="1">
    <location>
        <begin position="67"/>
        <end position="116"/>
    </location>
</feature>
<sequence>GEARKVRAALAKAKHLVTKSSVQSSATDHARNTTELLKSGVLGSVRELHIWCDHPAYPCSLIRPKEKQTPPPGMDWDMWIGPAPYRPYHSAYHPANWRPWWDFGTGTVGDMACHTMHVYFKELQLGAPKMVYGYGSTKHKGFFQFVSTPECQSHANMVTWEFDARSQLPPLNVHWYDGGMKPHRPVELDHKLRMPSSGLLFVGEKGKLMTGYGGGNPFGRRSRGLEGGLLLPEKKFRDFEQPQKTMRRCNSHYTEWTQ</sequence>
<accession>X1NE21</accession>
<evidence type="ECO:0000313" key="2">
    <source>
        <dbReference type="EMBL" id="GAI41868.1"/>
    </source>
</evidence>
<dbReference type="EMBL" id="BARV01029162">
    <property type="protein sequence ID" value="GAI41868.1"/>
    <property type="molecule type" value="Genomic_DNA"/>
</dbReference>
<comment type="caution">
    <text evidence="2">The sequence shown here is derived from an EMBL/GenBank/DDBJ whole genome shotgun (WGS) entry which is preliminary data.</text>
</comment>